<reference evidence="1" key="1">
    <citation type="journal article" date="2015" name="Nature">
        <title>Complex archaea that bridge the gap between prokaryotes and eukaryotes.</title>
        <authorList>
            <person name="Spang A."/>
            <person name="Saw J.H."/>
            <person name="Jorgensen S.L."/>
            <person name="Zaremba-Niedzwiedzka K."/>
            <person name="Martijn J."/>
            <person name="Lind A.E."/>
            <person name="van Eijk R."/>
            <person name="Schleper C."/>
            <person name="Guy L."/>
            <person name="Ettema T.J."/>
        </authorList>
    </citation>
    <scope>NUCLEOTIDE SEQUENCE</scope>
</reference>
<sequence>MDLDPSEKLLFLYLLTNSMTNIAGIYELPLKRISFDTGFDRDMVEKILERFHDDEKVLYKNGWVAIRNWPKHQSSSATVLEGIKRCLKDAPESMVPYVYPIGTLCKSAYIYSRVESSKKSYRENVAMTEEEHGKLVDNYGKAATEKGIVKLNLTEYDITVDRLGRNIKVTVLTIKEFQIYLNVDNKVKKEIRTVLKLMNTAISNSISNSNAFDTLFNQSKNAKIIIENIIVNGMGVTQFYYNKYIGKN</sequence>
<evidence type="ECO:0000313" key="1">
    <source>
        <dbReference type="EMBL" id="KKL46368.1"/>
    </source>
</evidence>
<name>A0A0F9CAG3_9ZZZZ</name>
<protein>
    <submittedName>
        <fullName evidence="1">Uncharacterized protein</fullName>
    </submittedName>
</protein>
<comment type="caution">
    <text evidence="1">The sequence shown here is derived from an EMBL/GenBank/DDBJ whole genome shotgun (WGS) entry which is preliminary data.</text>
</comment>
<gene>
    <name evidence="1" type="ORF">LCGC14_2346280</name>
</gene>
<dbReference type="AlphaFoldDB" id="A0A0F9CAG3"/>
<dbReference type="EMBL" id="LAZR01034057">
    <property type="protein sequence ID" value="KKL46368.1"/>
    <property type="molecule type" value="Genomic_DNA"/>
</dbReference>
<proteinExistence type="predicted"/>
<organism evidence="1">
    <name type="scientific">marine sediment metagenome</name>
    <dbReference type="NCBI Taxonomy" id="412755"/>
    <lineage>
        <taxon>unclassified sequences</taxon>
        <taxon>metagenomes</taxon>
        <taxon>ecological metagenomes</taxon>
    </lineage>
</organism>
<accession>A0A0F9CAG3</accession>